<organism evidence="9 10">
    <name type="scientific">Kosmotoga pacifica</name>
    <dbReference type="NCBI Taxonomy" id="1330330"/>
    <lineage>
        <taxon>Bacteria</taxon>
        <taxon>Thermotogati</taxon>
        <taxon>Thermotogota</taxon>
        <taxon>Thermotogae</taxon>
        <taxon>Kosmotogales</taxon>
        <taxon>Kosmotogaceae</taxon>
        <taxon>Kosmotoga</taxon>
    </lineage>
</organism>
<dbReference type="SUPFAM" id="SSF64182">
    <property type="entry name" value="DHH phosphoesterases"/>
    <property type="match status" value="1"/>
</dbReference>
<reference evidence="9 10" key="1">
    <citation type="submission" date="2015-04" db="EMBL/GenBank/DDBJ databases">
        <title>Complete Genome Sequence of Kosmotoga pacifica SLHLJ1.</title>
        <authorList>
            <person name="Jiang L.J."/>
            <person name="Shao Z.Z."/>
            <person name="Jebbar M."/>
        </authorList>
    </citation>
    <scope>NUCLEOTIDE SEQUENCE [LARGE SCALE GENOMIC DNA]</scope>
    <source>
        <strain evidence="9 10">SLHLJ1</strain>
    </source>
</reference>
<dbReference type="InterPro" id="IPR051673">
    <property type="entry name" value="SSDNA_exonuclease_RecJ"/>
</dbReference>
<feature type="domain" description="DHHA1" evidence="7">
    <location>
        <begin position="348"/>
        <end position="439"/>
    </location>
</feature>
<accession>A0A0G2Z672</accession>
<keyword evidence="4" id="KW-0378">Hydrolase</keyword>
<feature type="domain" description="DDH" evidence="6">
    <location>
        <begin position="79"/>
        <end position="228"/>
    </location>
</feature>
<evidence type="ECO:0000256" key="3">
    <source>
        <dbReference type="ARBA" id="ARBA00022722"/>
    </source>
</evidence>
<dbReference type="PATRIC" id="fig|1330330.3.peg.784"/>
<evidence type="ECO:0000259" key="6">
    <source>
        <dbReference type="Pfam" id="PF01368"/>
    </source>
</evidence>
<dbReference type="NCBIfam" id="TIGR00644">
    <property type="entry name" value="recJ"/>
    <property type="match status" value="1"/>
</dbReference>
<dbReference type="Proteomes" id="UP000035159">
    <property type="component" value="Chromosome"/>
</dbReference>
<dbReference type="Pfam" id="PF17768">
    <property type="entry name" value="RecJ_OB"/>
    <property type="match status" value="1"/>
</dbReference>
<sequence length="1047" mass="118307">MRKEWVLHRPDDTQVFRLVEYLGIDSFLAKLLVNRNITDEAEARKFLNPDASLMHDPFLMKDMSTAVKTIIESAERGDSIVVFGDYDVDGVTSTALLYLAMKKLGFNVSYYIPLRLEEGYGLSRDAITELYEKGHRLLITVDCGVTSVEEIKHAKELGFMVVVTDHHEVKDELPPADAVVNPKRLDDEYPFKGLAGVGVAFKLLSALNETLGFPLDPQDYLDIVALGTIADIVPLRDENRYMVKEGTKKIQNRPLLGLKALLSYLRMNSEHLTAQDIAFKIAPKLNAAGRMDSAIVALELLISKDHEEAMKAASRLLQHNQNRQTIEAKIFDQAVKEIEKNKSYKEDFVLVLSGENWHLGVLGIVASRLVSMYNKPVFLISTSGEEGKGSARSPSGISIIALLNKVSALLKEFGGHEMAAGLTIKKKNIPLMRKLINEAYIELYGEELPVHVVEVDAELSLDNISNDTLKKIELLRPFGHSNPEPRFLFRNLNIEKAKTFGNSGDHVKLILRSGDRKVLAIGFGMNQLFDEFKYVKPSLLKMDVVASIKTDNGYGLEGMKLSLNDARLYIDPVFEEEVKDKNFVFEFIRDWKNQKPDVSNFQTDVSSLVSELERRLSHKAPEFLQLTTKKPWGVFGNIRLKHPFLAWRLLNNYQAGKRTVVVSSINGTLAHTYYSLQHYLDPIKPVYANSLFKGNLDEEVIFTTLPFFNENIDKFKEFDEILFDEPAYIISGIYNNHPDFDAFIQNLNDVLHKSGFLGSVFTQDLKDLLGSKKISYVFKPAYIKRVGIIDNRGTRKKIDQILSLVKHGENVAVIVDSPHKTIALAKMLGTKLSHTLQNGELIFYNYLLKDFQRANIYSLVERQKIKVLITTPSNDGLGVMLGNSNIVFYSAPRNFLELLDAVTTKPGEDSELFLNLSFNKNDLQSNVNEIDKIFPTVEELQVIYQDIFDVLPANEKDITRALSFESGLARVYLSILEEMQAVRRENGLWYSNNGNSFSSERIKKTLRYREGIAEKRMARWFASKLSTTTTRSLLKSLGDGAEVLKIG</sequence>
<dbReference type="Gene3D" id="3.10.310.30">
    <property type="match status" value="1"/>
</dbReference>
<evidence type="ECO:0000256" key="2">
    <source>
        <dbReference type="ARBA" id="ARBA00019841"/>
    </source>
</evidence>
<proteinExistence type="inferred from homology"/>
<keyword evidence="10" id="KW-1185">Reference proteome</keyword>
<dbReference type="InterPro" id="IPR004610">
    <property type="entry name" value="RecJ"/>
</dbReference>
<evidence type="ECO:0000256" key="5">
    <source>
        <dbReference type="ARBA" id="ARBA00022839"/>
    </source>
</evidence>
<dbReference type="Pfam" id="PF02272">
    <property type="entry name" value="DHHA1"/>
    <property type="match status" value="1"/>
</dbReference>
<dbReference type="OrthoDB" id="9809852at2"/>
<keyword evidence="3" id="KW-0540">Nuclease</keyword>
<dbReference type="InterPro" id="IPR001667">
    <property type="entry name" value="DDH_dom"/>
</dbReference>
<dbReference type="STRING" id="1330330.IX53_03910"/>
<dbReference type="Gene3D" id="3.90.1640.30">
    <property type="match status" value="1"/>
</dbReference>
<keyword evidence="5 9" id="KW-0269">Exonuclease</keyword>
<dbReference type="AlphaFoldDB" id="A0A0G2Z672"/>
<dbReference type="PANTHER" id="PTHR30255">
    <property type="entry name" value="SINGLE-STRANDED-DNA-SPECIFIC EXONUCLEASE RECJ"/>
    <property type="match status" value="1"/>
</dbReference>
<dbReference type="InterPro" id="IPR041122">
    <property type="entry name" value="RecJ_OB"/>
</dbReference>
<evidence type="ECO:0000256" key="4">
    <source>
        <dbReference type="ARBA" id="ARBA00022801"/>
    </source>
</evidence>
<dbReference type="GO" id="GO:0008409">
    <property type="term" value="F:5'-3' exonuclease activity"/>
    <property type="evidence" value="ECO:0007669"/>
    <property type="project" value="InterPro"/>
</dbReference>
<dbReference type="GO" id="GO:0006281">
    <property type="term" value="P:DNA repair"/>
    <property type="evidence" value="ECO:0007669"/>
    <property type="project" value="InterPro"/>
</dbReference>
<evidence type="ECO:0000313" key="9">
    <source>
        <dbReference type="EMBL" id="AKI97105.1"/>
    </source>
</evidence>
<dbReference type="RefSeq" id="WP_047754239.1">
    <property type="nucleotide sequence ID" value="NZ_CAJUHA010000013.1"/>
</dbReference>
<dbReference type="GO" id="GO:0003676">
    <property type="term" value="F:nucleic acid binding"/>
    <property type="evidence" value="ECO:0007669"/>
    <property type="project" value="InterPro"/>
</dbReference>
<dbReference type="Pfam" id="PF01368">
    <property type="entry name" value="DHH"/>
    <property type="match status" value="1"/>
</dbReference>
<gene>
    <name evidence="9" type="ORF">IX53_03910</name>
</gene>
<evidence type="ECO:0000259" key="7">
    <source>
        <dbReference type="Pfam" id="PF02272"/>
    </source>
</evidence>
<dbReference type="GO" id="GO:0006310">
    <property type="term" value="P:DNA recombination"/>
    <property type="evidence" value="ECO:0007669"/>
    <property type="project" value="InterPro"/>
</dbReference>
<protein>
    <recommendedName>
        <fullName evidence="2">Single-stranded-DNA-specific exonuclease RecJ</fullName>
    </recommendedName>
</protein>
<dbReference type="PANTHER" id="PTHR30255:SF2">
    <property type="entry name" value="SINGLE-STRANDED-DNA-SPECIFIC EXONUCLEASE RECJ"/>
    <property type="match status" value="1"/>
</dbReference>
<feature type="domain" description="RecJ OB" evidence="8">
    <location>
        <begin position="455"/>
        <end position="564"/>
    </location>
</feature>
<evidence type="ECO:0000256" key="1">
    <source>
        <dbReference type="ARBA" id="ARBA00005915"/>
    </source>
</evidence>
<comment type="similarity">
    <text evidence="1">Belongs to the RecJ family.</text>
</comment>
<dbReference type="InterPro" id="IPR003156">
    <property type="entry name" value="DHHA1_dom"/>
</dbReference>
<dbReference type="InterPro" id="IPR038763">
    <property type="entry name" value="DHH_sf"/>
</dbReference>
<evidence type="ECO:0000259" key="8">
    <source>
        <dbReference type="Pfam" id="PF17768"/>
    </source>
</evidence>
<dbReference type="EMBL" id="CP011232">
    <property type="protein sequence ID" value="AKI97105.1"/>
    <property type="molecule type" value="Genomic_DNA"/>
</dbReference>
<dbReference type="KEGG" id="kpf:IX53_03910"/>
<evidence type="ECO:0000313" key="10">
    <source>
        <dbReference type="Proteomes" id="UP000035159"/>
    </source>
</evidence>
<name>A0A0G2Z672_9BACT</name>